<evidence type="ECO:0000313" key="2">
    <source>
        <dbReference type="Proteomes" id="UP001160148"/>
    </source>
</evidence>
<evidence type="ECO:0000313" key="1">
    <source>
        <dbReference type="EMBL" id="CAI6343061.1"/>
    </source>
</evidence>
<dbReference type="AlphaFoldDB" id="A0AAV0VJW0"/>
<protein>
    <submittedName>
        <fullName evidence="1">Uncharacterized protein</fullName>
    </submittedName>
</protein>
<organism evidence="1 2">
    <name type="scientific">Macrosiphum euphorbiae</name>
    <name type="common">potato aphid</name>
    <dbReference type="NCBI Taxonomy" id="13131"/>
    <lineage>
        <taxon>Eukaryota</taxon>
        <taxon>Metazoa</taxon>
        <taxon>Ecdysozoa</taxon>
        <taxon>Arthropoda</taxon>
        <taxon>Hexapoda</taxon>
        <taxon>Insecta</taxon>
        <taxon>Pterygota</taxon>
        <taxon>Neoptera</taxon>
        <taxon>Paraneoptera</taxon>
        <taxon>Hemiptera</taxon>
        <taxon>Sternorrhyncha</taxon>
        <taxon>Aphidomorpha</taxon>
        <taxon>Aphidoidea</taxon>
        <taxon>Aphididae</taxon>
        <taxon>Macrosiphini</taxon>
        <taxon>Macrosiphum</taxon>
    </lineage>
</organism>
<name>A0AAV0VJW0_9HEMI</name>
<gene>
    <name evidence="1" type="ORF">MEUPH1_LOCUS380</name>
</gene>
<dbReference type="Proteomes" id="UP001160148">
    <property type="component" value="Unassembled WGS sequence"/>
</dbReference>
<dbReference type="EMBL" id="CARXXK010000001">
    <property type="protein sequence ID" value="CAI6343061.1"/>
    <property type="molecule type" value="Genomic_DNA"/>
</dbReference>
<accession>A0AAV0VJW0</accession>
<proteinExistence type="predicted"/>
<reference evidence="1 2" key="1">
    <citation type="submission" date="2023-01" db="EMBL/GenBank/DDBJ databases">
        <authorList>
            <person name="Whitehead M."/>
        </authorList>
    </citation>
    <scope>NUCLEOTIDE SEQUENCE [LARGE SCALE GENOMIC DNA]</scope>
</reference>
<sequence length="75" mass="8879">MSETEREMSTRERFLKKLMESVEGKKDNYYNITKDAYDLLLKEIEDAISATKKPQLNIEGSNNSMFWNLVIQKSW</sequence>
<keyword evidence="2" id="KW-1185">Reference proteome</keyword>
<comment type="caution">
    <text evidence="1">The sequence shown here is derived from an EMBL/GenBank/DDBJ whole genome shotgun (WGS) entry which is preliminary data.</text>
</comment>